<gene>
    <name evidence="5" type="ORF">HV823_10515</name>
</gene>
<evidence type="ECO:0000259" key="4">
    <source>
        <dbReference type="PROSITE" id="PS51462"/>
    </source>
</evidence>
<dbReference type="InterPro" id="IPR020476">
    <property type="entry name" value="Nudix_hydrolase"/>
</dbReference>
<dbReference type="PROSITE" id="PS51462">
    <property type="entry name" value="NUDIX"/>
    <property type="match status" value="1"/>
</dbReference>
<dbReference type="Pfam" id="PF00293">
    <property type="entry name" value="NUDIX"/>
    <property type="match status" value="1"/>
</dbReference>
<dbReference type="InterPro" id="IPR000086">
    <property type="entry name" value="NUDIX_hydrolase_dom"/>
</dbReference>
<feature type="domain" description="Nudix hydrolase" evidence="4">
    <location>
        <begin position="3"/>
        <end position="131"/>
    </location>
</feature>
<evidence type="ECO:0000313" key="6">
    <source>
        <dbReference type="Proteomes" id="UP000659172"/>
    </source>
</evidence>
<sequence length="137" mass="14985">MFGTIRIAAALLVRPDGRTLLVRKRGVQAFMQPGGKIEPGETPQAALMRELQEEIGFDPEHGSCEALGEFTAEALNEPGRLVLAHVFLVRTQRTDFRPSGEIEEVRWISPFDPGPVAMASLTADHILPFYRALSGGS</sequence>
<dbReference type="InterPro" id="IPR015797">
    <property type="entry name" value="NUDIX_hydrolase-like_dom_sf"/>
</dbReference>
<dbReference type="PANTHER" id="PTHR43046:SF2">
    <property type="entry name" value="8-OXO-DGTP DIPHOSPHATASE-RELATED"/>
    <property type="match status" value="1"/>
</dbReference>
<keyword evidence="2 3" id="KW-0378">Hydrolase</keyword>
<comment type="similarity">
    <text evidence="3">Belongs to the Nudix hydrolase family.</text>
</comment>
<accession>A0ABX2QFG5</accession>
<reference evidence="5 6" key="1">
    <citation type="submission" date="2020-06" db="EMBL/GenBank/DDBJ databases">
        <title>Rhizobium sp.nov. isolated from the tomato plant.</title>
        <authorList>
            <person name="Thin K.K."/>
            <person name="Zhang X."/>
            <person name="He S."/>
        </authorList>
    </citation>
    <scope>NUCLEOTIDE SEQUENCE [LARGE SCALE GENOMIC DNA]</scope>
    <source>
        <strain evidence="5 6">DBTS2</strain>
    </source>
</reference>
<dbReference type="RefSeq" id="WP_176949663.1">
    <property type="nucleotide sequence ID" value="NZ_JABXYK010000005.1"/>
</dbReference>
<comment type="caution">
    <text evidence="5">The sequence shown here is derived from an EMBL/GenBank/DDBJ whole genome shotgun (WGS) entry which is preliminary data.</text>
</comment>
<dbReference type="PROSITE" id="PS00893">
    <property type="entry name" value="NUDIX_BOX"/>
    <property type="match status" value="1"/>
</dbReference>
<dbReference type="EMBL" id="JABXYK010000005">
    <property type="protein sequence ID" value="NVP55682.1"/>
    <property type="molecule type" value="Genomic_DNA"/>
</dbReference>
<dbReference type="Gene3D" id="3.90.79.10">
    <property type="entry name" value="Nucleoside Triphosphate Pyrophosphohydrolase"/>
    <property type="match status" value="1"/>
</dbReference>
<evidence type="ECO:0000313" key="5">
    <source>
        <dbReference type="EMBL" id="NVP55682.1"/>
    </source>
</evidence>
<comment type="cofactor">
    <cofactor evidence="1">
        <name>Mg(2+)</name>
        <dbReference type="ChEBI" id="CHEBI:18420"/>
    </cofactor>
</comment>
<dbReference type="Proteomes" id="UP000659172">
    <property type="component" value="Unassembled WGS sequence"/>
</dbReference>
<dbReference type="SUPFAM" id="SSF55811">
    <property type="entry name" value="Nudix"/>
    <property type="match status" value="1"/>
</dbReference>
<evidence type="ECO:0000256" key="3">
    <source>
        <dbReference type="RuleBase" id="RU003476"/>
    </source>
</evidence>
<dbReference type="InterPro" id="IPR020084">
    <property type="entry name" value="NUDIX_hydrolase_CS"/>
</dbReference>
<dbReference type="PRINTS" id="PR00502">
    <property type="entry name" value="NUDIXFAMILY"/>
</dbReference>
<evidence type="ECO:0000256" key="2">
    <source>
        <dbReference type="ARBA" id="ARBA00022801"/>
    </source>
</evidence>
<evidence type="ECO:0000256" key="1">
    <source>
        <dbReference type="ARBA" id="ARBA00001946"/>
    </source>
</evidence>
<name>A0ABX2QFG5_9HYPH</name>
<organism evidence="5 6">
    <name type="scientific">Mycoplana rhizolycopersici</name>
    <dbReference type="NCBI Taxonomy" id="2746702"/>
    <lineage>
        <taxon>Bacteria</taxon>
        <taxon>Pseudomonadati</taxon>
        <taxon>Pseudomonadota</taxon>
        <taxon>Alphaproteobacteria</taxon>
        <taxon>Hyphomicrobiales</taxon>
        <taxon>Rhizobiaceae</taxon>
        <taxon>Mycoplana</taxon>
    </lineage>
</organism>
<dbReference type="CDD" id="cd04690">
    <property type="entry name" value="NUDIX_Hydrolase"/>
    <property type="match status" value="1"/>
</dbReference>
<keyword evidence="6" id="KW-1185">Reference proteome</keyword>
<dbReference type="PANTHER" id="PTHR43046">
    <property type="entry name" value="GDP-MANNOSE MANNOSYL HYDROLASE"/>
    <property type="match status" value="1"/>
</dbReference>
<proteinExistence type="inferred from homology"/>
<protein>
    <submittedName>
        <fullName evidence="5">NUDIX domain-containing protein</fullName>
    </submittedName>
</protein>